<sequence length="426" mass="48164">MAADALLPPPMAGLDFLKASHFTLGPDPRLHLDATHSTMHRDYPAYRDFSRAPPCPPPPKGTLFQQDARWASQERVTEAHYALVPPPTPSRDRERAQARARTLAMQASHLHVHADARGLAFLSTACADFGWPELPARDGEQSRGARLIFHRDSVPPGDRTKLRIPPTTHQALFPPHDLFPQPRASCRHLEGSTPLKWDHRRRDDWTSYQRQFQVLMGPPALMCKRCGTGRLQDWLWAHVFGAETSLQAQGSAATQLPPVTNPRSRHVPHEKLQSHVTLGELKLLGQFFQTSMGMDYYPTGTQQRQKALNLHLLRSNLPEGTGKPDFLTTNQKMLKPHRTAPASITEEMLQRCKYSHMEPPLGRQHFFSTQYEDEFAFKYQGPAVLRLGNFQESHVPLGSHHQWGYRGGKVDPQPPKTLTYPCPSQQ</sequence>
<evidence type="ECO:0000313" key="3">
    <source>
        <dbReference type="Proteomes" id="UP000550707"/>
    </source>
</evidence>
<name>A0A7J8ICM7_MOLMO</name>
<protein>
    <recommendedName>
        <fullName evidence="4">Testis expressed 45</fullName>
    </recommendedName>
</protein>
<proteinExistence type="predicted"/>
<dbReference type="Pfam" id="PF15373">
    <property type="entry name" value="SAXO5-like"/>
    <property type="match status" value="2"/>
</dbReference>
<evidence type="ECO:0000313" key="2">
    <source>
        <dbReference type="EMBL" id="KAF6482357.1"/>
    </source>
</evidence>
<evidence type="ECO:0000256" key="1">
    <source>
        <dbReference type="SAM" id="MobiDB-lite"/>
    </source>
</evidence>
<dbReference type="InterPro" id="IPR028001">
    <property type="entry name" value="SAXO5"/>
</dbReference>
<dbReference type="AlphaFoldDB" id="A0A7J8ICM7"/>
<dbReference type="PANTHER" id="PTHR34828:SF1">
    <property type="entry name" value="TESTIS-EXPRESSED PROTEIN 45"/>
    <property type="match status" value="1"/>
</dbReference>
<dbReference type="Proteomes" id="UP000550707">
    <property type="component" value="Unassembled WGS sequence"/>
</dbReference>
<feature type="region of interest" description="Disordered" evidence="1">
    <location>
        <begin position="404"/>
        <end position="426"/>
    </location>
</feature>
<dbReference type="EMBL" id="JACASF010000004">
    <property type="protein sequence ID" value="KAF6482357.1"/>
    <property type="molecule type" value="Genomic_DNA"/>
</dbReference>
<organism evidence="2 3">
    <name type="scientific">Molossus molossus</name>
    <name type="common">Pallas' mastiff bat</name>
    <name type="synonym">Vespertilio molossus</name>
    <dbReference type="NCBI Taxonomy" id="27622"/>
    <lineage>
        <taxon>Eukaryota</taxon>
        <taxon>Metazoa</taxon>
        <taxon>Chordata</taxon>
        <taxon>Craniata</taxon>
        <taxon>Vertebrata</taxon>
        <taxon>Euteleostomi</taxon>
        <taxon>Mammalia</taxon>
        <taxon>Eutheria</taxon>
        <taxon>Laurasiatheria</taxon>
        <taxon>Chiroptera</taxon>
        <taxon>Yangochiroptera</taxon>
        <taxon>Molossidae</taxon>
        <taxon>Molossus</taxon>
    </lineage>
</organism>
<gene>
    <name evidence="2" type="ORF">HJG59_018027</name>
</gene>
<dbReference type="PANTHER" id="PTHR34828">
    <property type="entry name" value="TESTIS-EXPRESSED PROTEIN 45"/>
    <property type="match status" value="1"/>
</dbReference>
<accession>A0A7J8ICM7</accession>
<reference evidence="2 3" key="1">
    <citation type="journal article" date="2020" name="Nature">
        <title>Six reference-quality genomes reveal evolution of bat adaptations.</title>
        <authorList>
            <person name="Jebb D."/>
            <person name="Huang Z."/>
            <person name="Pippel M."/>
            <person name="Hughes G.M."/>
            <person name="Lavrichenko K."/>
            <person name="Devanna P."/>
            <person name="Winkler S."/>
            <person name="Jermiin L.S."/>
            <person name="Skirmuntt E.C."/>
            <person name="Katzourakis A."/>
            <person name="Burkitt-Gray L."/>
            <person name="Ray D.A."/>
            <person name="Sullivan K.A.M."/>
            <person name="Roscito J.G."/>
            <person name="Kirilenko B.M."/>
            <person name="Davalos L.M."/>
            <person name="Corthals A.P."/>
            <person name="Power M.L."/>
            <person name="Jones G."/>
            <person name="Ransome R.D."/>
            <person name="Dechmann D.K.N."/>
            <person name="Locatelli A.G."/>
            <person name="Puechmaille S.J."/>
            <person name="Fedrigo O."/>
            <person name="Jarvis E.D."/>
            <person name="Hiller M."/>
            <person name="Vernes S.C."/>
            <person name="Myers E.W."/>
            <person name="Teeling E.C."/>
        </authorList>
    </citation>
    <scope>NUCLEOTIDE SEQUENCE [LARGE SCALE GENOMIC DNA]</scope>
    <source>
        <strain evidence="2">MMolMol1</strain>
        <tissue evidence="2">Muscle</tissue>
    </source>
</reference>
<comment type="caution">
    <text evidence="2">The sequence shown here is derived from an EMBL/GenBank/DDBJ whole genome shotgun (WGS) entry which is preliminary data.</text>
</comment>
<keyword evidence="3" id="KW-1185">Reference proteome</keyword>
<evidence type="ECO:0008006" key="4">
    <source>
        <dbReference type="Google" id="ProtNLM"/>
    </source>
</evidence>